<feature type="binding site" evidence="11">
    <location>
        <position position="562"/>
    </location>
    <ligand>
        <name>Ca(2+)</name>
        <dbReference type="ChEBI" id="CHEBI:29108"/>
    </ligand>
</feature>
<evidence type="ECO:0000256" key="8">
    <source>
        <dbReference type="ARBA" id="ARBA00022825"/>
    </source>
</evidence>
<dbReference type="STRING" id="1745343.A0A2J6QI33"/>
<dbReference type="GO" id="GO:0046872">
    <property type="term" value="F:metal ion binding"/>
    <property type="evidence" value="ECO:0007669"/>
    <property type="project" value="UniProtKB-UniRule"/>
</dbReference>
<comment type="catalytic activity">
    <reaction evidence="1">
        <text>Release of an N-terminal tripeptide from a polypeptide.</text>
        <dbReference type="EC" id="3.4.14.10"/>
    </reaction>
</comment>
<dbReference type="EC" id="3.4.14.10" evidence="4"/>
<evidence type="ECO:0000256" key="11">
    <source>
        <dbReference type="PROSITE-ProRule" id="PRU01032"/>
    </source>
</evidence>
<keyword evidence="7 11" id="KW-0378">Hydrolase</keyword>
<evidence type="ECO:0000256" key="7">
    <source>
        <dbReference type="ARBA" id="ARBA00022801"/>
    </source>
</evidence>
<feature type="binding site" evidence="11">
    <location>
        <position position="564"/>
    </location>
    <ligand>
        <name>Ca(2+)</name>
        <dbReference type="ChEBI" id="CHEBI:29108"/>
    </ligand>
</feature>
<keyword evidence="5 11" id="KW-0645">Protease</keyword>
<proteinExistence type="predicted"/>
<feature type="active site" description="Charge relay system" evidence="11">
    <location>
        <position position="502"/>
    </location>
</feature>
<dbReference type="GO" id="GO:0005576">
    <property type="term" value="C:extracellular region"/>
    <property type="evidence" value="ECO:0007669"/>
    <property type="project" value="UniProtKB-SubCell"/>
</dbReference>
<accession>A0A2J6QI33</accession>
<gene>
    <name evidence="14" type="ORF">NA56DRAFT_389285</name>
</gene>
<dbReference type="InterPro" id="IPR050819">
    <property type="entry name" value="Tripeptidyl-peptidase_I"/>
</dbReference>
<evidence type="ECO:0000313" key="14">
    <source>
        <dbReference type="EMBL" id="PMD25921.1"/>
    </source>
</evidence>
<dbReference type="Gene3D" id="3.40.50.200">
    <property type="entry name" value="Peptidase S8/S53 domain"/>
    <property type="match status" value="1"/>
</dbReference>
<reference evidence="14 15" key="1">
    <citation type="submission" date="2016-05" db="EMBL/GenBank/DDBJ databases">
        <title>A degradative enzymes factory behind the ericoid mycorrhizal symbiosis.</title>
        <authorList>
            <consortium name="DOE Joint Genome Institute"/>
            <person name="Martino E."/>
            <person name="Morin E."/>
            <person name="Grelet G."/>
            <person name="Kuo A."/>
            <person name="Kohler A."/>
            <person name="Daghino S."/>
            <person name="Barry K."/>
            <person name="Choi C."/>
            <person name="Cichocki N."/>
            <person name="Clum A."/>
            <person name="Copeland A."/>
            <person name="Hainaut M."/>
            <person name="Haridas S."/>
            <person name="Labutti K."/>
            <person name="Lindquist E."/>
            <person name="Lipzen A."/>
            <person name="Khouja H.-R."/>
            <person name="Murat C."/>
            <person name="Ohm R."/>
            <person name="Olson A."/>
            <person name="Spatafora J."/>
            <person name="Veneault-Fourrey C."/>
            <person name="Henrissat B."/>
            <person name="Grigoriev I."/>
            <person name="Martin F."/>
            <person name="Perotto S."/>
        </authorList>
    </citation>
    <scope>NUCLEOTIDE SEQUENCE [LARGE SCALE GENOMIC DNA]</scope>
    <source>
        <strain evidence="14 15">UAMH 7357</strain>
    </source>
</reference>
<protein>
    <recommendedName>
        <fullName evidence="4">tripeptidyl-peptidase II</fullName>
        <ecNumber evidence="4">3.4.14.10</ecNumber>
    </recommendedName>
</protein>
<dbReference type="Pfam" id="PF09286">
    <property type="entry name" value="Pro-kuma_activ"/>
    <property type="match status" value="1"/>
</dbReference>
<dbReference type="SUPFAM" id="SSF52743">
    <property type="entry name" value="Subtilisin-like"/>
    <property type="match status" value="1"/>
</dbReference>
<keyword evidence="10" id="KW-0865">Zymogen</keyword>
<feature type="active site" description="Charge relay system" evidence="11">
    <location>
        <position position="295"/>
    </location>
</feature>
<evidence type="ECO:0000256" key="9">
    <source>
        <dbReference type="ARBA" id="ARBA00022837"/>
    </source>
</evidence>
<evidence type="ECO:0000256" key="10">
    <source>
        <dbReference type="ARBA" id="ARBA00023145"/>
    </source>
</evidence>
<dbReference type="InterPro" id="IPR036852">
    <property type="entry name" value="Peptidase_S8/S53_dom_sf"/>
</dbReference>
<organism evidence="14 15">
    <name type="scientific">Hyaloscypha hepaticicola</name>
    <dbReference type="NCBI Taxonomy" id="2082293"/>
    <lineage>
        <taxon>Eukaryota</taxon>
        <taxon>Fungi</taxon>
        <taxon>Dikarya</taxon>
        <taxon>Ascomycota</taxon>
        <taxon>Pezizomycotina</taxon>
        <taxon>Leotiomycetes</taxon>
        <taxon>Helotiales</taxon>
        <taxon>Hyaloscyphaceae</taxon>
        <taxon>Hyaloscypha</taxon>
    </lineage>
</organism>
<keyword evidence="15" id="KW-1185">Reference proteome</keyword>
<evidence type="ECO:0000256" key="6">
    <source>
        <dbReference type="ARBA" id="ARBA00022723"/>
    </source>
</evidence>
<dbReference type="PANTHER" id="PTHR14218">
    <property type="entry name" value="PROTEASE S8 TRIPEPTIDYL PEPTIDASE I CLN2"/>
    <property type="match status" value="1"/>
</dbReference>
<feature type="signal peptide" evidence="12">
    <location>
        <begin position="1"/>
        <end position="18"/>
    </location>
</feature>
<keyword evidence="6 11" id="KW-0479">Metal-binding</keyword>
<dbReference type="SUPFAM" id="SSF54897">
    <property type="entry name" value="Protease propeptides/inhibitors"/>
    <property type="match status" value="1"/>
</dbReference>
<keyword evidence="12" id="KW-0732">Signal</keyword>
<name>A0A2J6QI33_9HELO</name>
<dbReference type="Pfam" id="PF00082">
    <property type="entry name" value="Peptidase_S8"/>
    <property type="match status" value="1"/>
</dbReference>
<dbReference type="OrthoDB" id="409122at2759"/>
<dbReference type="PANTHER" id="PTHR14218:SF19">
    <property type="entry name" value="SERINE PROTEASE AORO, PUTATIVE (AFU_ORTHOLOGUE AFUA_6G10250)-RELATED"/>
    <property type="match status" value="1"/>
</dbReference>
<dbReference type="EMBL" id="KZ613469">
    <property type="protein sequence ID" value="PMD25921.1"/>
    <property type="molecule type" value="Genomic_DNA"/>
</dbReference>
<sequence>MKSSIILLVSAFAASTIAAPASTYSIHEKRNIQPTSKWAKRDELLDRRAIIPVNIALTQQNLDHGHDWLMEVSDPSSANYGQHWSTEKVAETFAAEEITISTVTSWLTSSGISEERITVSNSKSWIRMDLTIAETESLLKTEYKMFEHTETAKRSLAVDEYSVPSHISRHVDFITPTVQHLTATKHFKQASPALKSEVAEVQELDKSTVTWDLSTCGSNITRACIQALYNMPNGTCDKASLAVVELNDQVFNPTDLSDYMNTFVTDKKVPDITIYTMSDTVFNTTNESSPDKTDEGNLDVMLTYGLVYPQPIIYYQIGDWDLWFDVVDKTDCVKSDGYKCGGTPLAQVISTSWGWAEEVGDASNIRQCNEFMKLGLLGTTIIFSSGDSGVGANNGTFQISAPAACPYVTAVGSTEIPSGGSVNSAEQATTAFASGGGFSNQWALPSYQEKAMEYYYKHYAPTYTSTLYNNTQKVRGYPDIAANGNNIVIYEQGSLSLEDGTSASAPIVASLISLINEQRLAAGKGTVGFINPVLYANPGAMNDITVGSNPGAGTTGFQAVPGWDPVSGLGTPDYEKLLKVFMALK</sequence>
<evidence type="ECO:0000313" key="15">
    <source>
        <dbReference type="Proteomes" id="UP000235672"/>
    </source>
</evidence>
<comment type="subcellular location">
    <subcellularLocation>
        <location evidence="3">Secreted</location>
        <location evidence="3">Extracellular space</location>
    </subcellularLocation>
</comment>
<comment type="cofactor">
    <cofactor evidence="11">
        <name>Ca(2+)</name>
        <dbReference type="ChEBI" id="CHEBI:29108"/>
    </cofactor>
    <text evidence="11">Binds 1 Ca(2+) ion per subunit.</text>
</comment>
<feature type="domain" description="Peptidase S53" evidence="13">
    <location>
        <begin position="219"/>
        <end position="584"/>
    </location>
</feature>
<keyword evidence="9 11" id="KW-0106">Calcium</keyword>
<dbReference type="GO" id="GO:0004252">
    <property type="term" value="F:serine-type endopeptidase activity"/>
    <property type="evidence" value="ECO:0007669"/>
    <property type="project" value="UniProtKB-UniRule"/>
</dbReference>
<keyword evidence="8 11" id="KW-0720">Serine protease</keyword>
<evidence type="ECO:0000256" key="3">
    <source>
        <dbReference type="ARBA" id="ARBA00004239"/>
    </source>
</evidence>
<dbReference type="SMART" id="SM00944">
    <property type="entry name" value="Pro-kuma_activ"/>
    <property type="match status" value="1"/>
</dbReference>
<feature type="binding site" evidence="11">
    <location>
        <position position="543"/>
    </location>
    <ligand>
        <name>Ca(2+)</name>
        <dbReference type="ChEBI" id="CHEBI:29108"/>
    </ligand>
</feature>
<evidence type="ECO:0000259" key="13">
    <source>
        <dbReference type="PROSITE" id="PS51695"/>
    </source>
</evidence>
<evidence type="ECO:0000256" key="2">
    <source>
        <dbReference type="ARBA" id="ARBA00002451"/>
    </source>
</evidence>
<dbReference type="InterPro" id="IPR015366">
    <property type="entry name" value="S53_propep"/>
</dbReference>
<comment type="function">
    <text evidence="2">Secreted tripeptidyl-peptidase which degrades proteins at acidic pHs and is involved in virulence.</text>
</comment>
<evidence type="ECO:0000256" key="1">
    <source>
        <dbReference type="ARBA" id="ARBA00001910"/>
    </source>
</evidence>
<dbReference type="CDD" id="cd11377">
    <property type="entry name" value="Pro-peptidase_S53"/>
    <property type="match status" value="1"/>
</dbReference>
<dbReference type="CDD" id="cd04056">
    <property type="entry name" value="Peptidases_S53"/>
    <property type="match status" value="1"/>
</dbReference>
<dbReference type="Proteomes" id="UP000235672">
    <property type="component" value="Unassembled WGS sequence"/>
</dbReference>
<dbReference type="GO" id="GO:0008240">
    <property type="term" value="F:tripeptidyl-peptidase activity"/>
    <property type="evidence" value="ECO:0007669"/>
    <property type="project" value="UniProtKB-EC"/>
</dbReference>
<evidence type="ECO:0000256" key="12">
    <source>
        <dbReference type="SAM" id="SignalP"/>
    </source>
</evidence>
<dbReference type="AlphaFoldDB" id="A0A2J6QI33"/>
<feature type="binding site" evidence="11">
    <location>
        <position position="544"/>
    </location>
    <ligand>
        <name>Ca(2+)</name>
        <dbReference type="ChEBI" id="CHEBI:29108"/>
    </ligand>
</feature>
<evidence type="ECO:0000256" key="5">
    <source>
        <dbReference type="ARBA" id="ARBA00022670"/>
    </source>
</evidence>
<dbReference type="InterPro" id="IPR000209">
    <property type="entry name" value="Peptidase_S8/S53_dom"/>
</dbReference>
<dbReference type="InterPro" id="IPR030400">
    <property type="entry name" value="Sedolisin_dom"/>
</dbReference>
<dbReference type="GO" id="GO:0006508">
    <property type="term" value="P:proteolysis"/>
    <property type="evidence" value="ECO:0007669"/>
    <property type="project" value="UniProtKB-KW"/>
</dbReference>
<evidence type="ECO:0000256" key="4">
    <source>
        <dbReference type="ARBA" id="ARBA00012462"/>
    </source>
</evidence>
<feature type="chain" id="PRO_5014395212" description="tripeptidyl-peptidase II" evidence="12">
    <location>
        <begin position="19"/>
        <end position="585"/>
    </location>
</feature>
<dbReference type="PROSITE" id="PS51695">
    <property type="entry name" value="SEDOLISIN"/>
    <property type="match status" value="1"/>
</dbReference>
<feature type="active site" description="Charge relay system" evidence="11">
    <location>
        <position position="299"/>
    </location>
</feature>